<dbReference type="GO" id="GO:0046983">
    <property type="term" value="F:protein dimerization activity"/>
    <property type="evidence" value="ECO:0007669"/>
    <property type="project" value="InterPro"/>
</dbReference>
<dbReference type="Gene3D" id="1.10.10.10">
    <property type="entry name" value="Winged helix-like DNA-binding domain superfamily/Winged helix DNA-binding domain"/>
    <property type="match status" value="1"/>
</dbReference>
<dbReference type="SUPFAM" id="SSF47979">
    <property type="entry name" value="Iron-dependent repressor protein, dimerization domain"/>
    <property type="match status" value="1"/>
</dbReference>
<keyword evidence="8" id="KW-0010">Activator</keyword>
<proteinExistence type="inferred from homology"/>
<evidence type="ECO:0000256" key="4">
    <source>
        <dbReference type="ARBA" id="ARBA00022490"/>
    </source>
</evidence>
<keyword evidence="7" id="KW-0238">DNA-binding</keyword>
<dbReference type="InterPro" id="IPR022689">
    <property type="entry name" value="Iron_dep_repressor"/>
</dbReference>
<comment type="similarity">
    <text evidence="2">Belongs to the DtxR/MntR family.</text>
</comment>
<keyword evidence="6" id="KW-0805">Transcription regulation</keyword>
<comment type="subcellular location">
    <subcellularLocation>
        <location evidence="1">Cytoplasm</location>
    </subcellularLocation>
</comment>
<feature type="domain" description="HTH dtxR-type" evidence="12">
    <location>
        <begin position="19"/>
        <end position="80"/>
    </location>
</feature>
<dbReference type="PANTHER" id="PTHR33238">
    <property type="entry name" value="IRON (METAL) DEPENDENT REPRESSOR, DTXR FAMILY"/>
    <property type="match status" value="1"/>
</dbReference>
<evidence type="ECO:0000256" key="9">
    <source>
        <dbReference type="ARBA" id="ARBA00023163"/>
    </source>
</evidence>
<evidence type="ECO:0000256" key="8">
    <source>
        <dbReference type="ARBA" id="ARBA00023159"/>
    </source>
</evidence>
<dbReference type="SUPFAM" id="SSF46785">
    <property type="entry name" value="Winged helix' DNA-binding domain"/>
    <property type="match status" value="1"/>
</dbReference>
<dbReference type="RefSeq" id="WP_094367705.1">
    <property type="nucleotide sequence ID" value="NZ_NOJY02000020.1"/>
</dbReference>
<dbReference type="Gene3D" id="1.10.60.10">
    <property type="entry name" value="Iron dependent repressor, metal binding and dimerisation domain"/>
    <property type="match status" value="1"/>
</dbReference>
<evidence type="ECO:0000256" key="3">
    <source>
        <dbReference type="ARBA" id="ARBA00011738"/>
    </source>
</evidence>
<keyword evidence="10" id="KW-0464">Manganese</keyword>
<name>A0A371J1V2_9FIRM</name>
<dbReference type="GO" id="GO:0003677">
    <property type="term" value="F:DNA binding"/>
    <property type="evidence" value="ECO:0007669"/>
    <property type="project" value="UniProtKB-KW"/>
</dbReference>
<evidence type="ECO:0000313" key="14">
    <source>
        <dbReference type="Proteomes" id="UP000215694"/>
    </source>
</evidence>
<gene>
    <name evidence="13" type="ORF">CHL78_012025</name>
</gene>
<dbReference type="OrthoDB" id="9791355at2"/>
<reference evidence="13 14" key="1">
    <citation type="journal article" date="2017" name="Genome Announc.">
        <title>Draft Genome Sequence of Romboutsia weinsteinii sp. nov. Strain CCRI-19649(T) Isolated from Surface Water.</title>
        <authorList>
            <person name="Maheux A.F."/>
            <person name="Boudreau D.K."/>
            <person name="Berube E."/>
            <person name="Boissinot M."/>
            <person name="Cantin P."/>
            <person name="Raymond F."/>
            <person name="Corbeil J."/>
            <person name="Omar R.F."/>
            <person name="Bergeron M.G."/>
        </authorList>
    </citation>
    <scope>NUCLEOTIDE SEQUENCE [LARGE SCALE GENOMIC DNA]</scope>
    <source>
        <strain evidence="13 14">CCRI-19649</strain>
    </source>
</reference>
<evidence type="ECO:0000256" key="10">
    <source>
        <dbReference type="ARBA" id="ARBA00023211"/>
    </source>
</evidence>
<evidence type="ECO:0000256" key="5">
    <source>
        <dbReference type="ARBA" id="ARBA00022491"/>
    </source>
</evidence>
<dbReference type="GO" id="GO:0046914">
    <property type="term" value="F:transition metal ion binding"/>
    <property type="evidence" value="ECO:0007669"/>
    <property type="project" value="InterPro"/>
</dbReference>
<comment type="subunit">
    <text evidence="3">Homodimer.</text>
</comment>
<dbReference type="InterPro" id="IPR050536">
    <property type="entry name" value="DtxR_MntR_Metal-Reg"/>
</dbReference>
<keyword evidence="5" id="KW-0678">Repressor</keyword>
<dbReference type="GO" id="GO:0005737">
    <property type="term" value="C:cytoplasm"/>
    <property type="evidence" value="ECO:0007669"/>
    <property type="project" value="UniProtKB-SubCell"/>
</dbReference>
<evidence type="ECO:0000256" key="7">
    <source>
        <dbReference type="ARBA" id="ARBA00023125"/>
    </source>
</evidence>
<dbReference type="EMBL" id="NOJY02000020">
    <property type="protein sequence ID" value="RDY26791.1"/>
    <property type="molecule type" value="Genomic_DNA"/>
</dbReference>
<dbReference type="InterPro" id="IPR036421">
    <property type="entry name" value="Fe_dep_repressor_sf"/>
</dbReference>
<protein>
    <recommendedName>
        <fullName evidence="11">Manganese transport regulator</fullName>
    </recommendedName>
</protein>
<keyword evidence="14" id="KW-1185">Reference proteome</keyword>
<dbReference type="GO" id="GO:0003700">
    <property type="term" value="F:DNA-binding transcription factor activity"/>
    <property type="evidence" value="ECO:0007669"/>
    <property type="project" value="InterPro"/>
</dbReference>
<evidence type="ECO:0000256" key="1">
    <source>
        <dbReference type="ARBA" id="ARBA00004496"/>
    </source>
</evidence>
<dbReference type="PROSITE" id="PS50944">
    <property type="entry name" value="HTH_DTXR"/>
    <property type="match status" value="1"/>
</dbReference>
<dbReference type="InterPro" id="IPR036390">
    <property type="entry name" value="WH_DNA-bd_sf"/>
</dbReference>
<sequence length="152" mass="18032">MSNREEYYTFNEYMKGNSLTPSEEDYVEMIYRLSLNSEIIKVSDVSRALNIKPPSVTKMIKKLDGKNILIYRRYESVELTEVGKIIGQRLLYRHNVIQKFLKIIGVKNYVHEETEKIEHTISIETLVKIDEFIGFIDRNEDILGRFREYQSE</sequence>
<dbReference type="InterPro" id="IPR036388">
    <property type="entry name" value="WH-like_DNA-bd_sf"/>
</dbReference>
<dbReference type="PANTHER" id="PTHR33238:SF11">
    <property type="entry name" value="TRANSCRIPTIONAL REGULATOR MNTR"/>
    <property type="match status" value="1"/>
</dbReference>
<evidence type="ECO:0000259" key="12">
    <source>
        <dbReference type="PROSITE" id="PS50944"/>
    </source>
</evidence>
<keyword evidence="4" id="KW-0963">Cytoplasm</keyword>
<dbReference type="AlphaFoldDB" id="A0A371J1V2"/>
<comment type="caution">
    <text evidence="13">The sequence shown here is derived from an EMBL/GenBank/DDBJ whole genome shotgun (WGS) entry which is preliminary data.</text>
</comment>
<evidence type="ECO:0000256" key="11">
    <source>
        <dbReference type="ARBA" id="ARBA00032593"/>
    </source>
</evidence>
<evidence type="ECO:0000313" key="13">
    <source>
        <dbReference type="EMBL" id="RDY26791.1"/>
    </source>
</evidence>
<accession>A0A371J1V2</accession>
<dbReference type="Proteomes" id="UP000215694">
    <property type="component" value="Unassembled WGS sequence"/>
</dbReference>
<dbReference type="SMART" id="SM00529">
    <property type="entry name" value="HTH_DTXR"/>
    <property type="match status" value="1"/>
</dbReference>
<dbReference type="InterPro" id="IPR001367">
    <property type="entry name" value="Fe_dep_repressor"/>
</dbReference>
<organism evidence="13 14">
    <name type="scientific">Romboutsia weinsteinii</name>
    <dbReference type="NCBI Taxonomy" id="2020949"/>
    <lineage>
        <taxon>Bacteria</taxon>
        <taxon>Bacillati</taxon>
        <taxon>Bacillota</taxon>
        <taxon>Clostridia</taxon>
        <taxon>Peptostreptococcales</taxon>
        <taxon>Peptostreptococcaceae</taxon>
        <taxon>Romboutsia</taxon>
    </lineage>
</organism>
<dbReference type="InterPro" id="IPR022687">
    <property type="entry name" value="HTH_DTXR"/>
</dbReference>
<evidence type="ECO:0000256" key="6">
    <source>
        <dbReference type="ARBA" id="ARBA00023015"/>
    </source>
</evidence>
<keyword evidence="9" id="KW-0804">Transcription</keyword>
<dbReference type="Pfam" id="PF02742">
    <property type="entry name" value="Fe_dep_repr_C"/>
    <property type="match status" value="1"/>
</dbReference>
<evidence type="ECO:0000256" key="2">
    <source>
        <dbReference type="ARBA" id="ARBA00007871"/>
    </source>
</evidence>
<dbReference type="Pfam" id="PF01325">
    <property type="entry name" value="Fe_dep_repress"/>
    <property type="match status" value="1"/>
</dbReference>